<keyword evidence="1" id="KW-0472">Membrane</keyword>
<sequence length="168" mass="18933">MLEEYLAFIINQLDSSGFLGTRASLFIDIIVSFLVMLPLLSGISIFLAIRKHLKLHQVTQLLLFLLTLAFLGIFAYIVHYREAFDLLLQESSVDRATILVLLVVHAFIASVTLVFWFFVLIYALSDRRRRALPGLYSESHKKAGKCVFTAIALTASSSVSIYWVLFVG</sequence>
<feature type="transmembrane region" description="Helical" evidence="1">
    <location>
        <begin position="146"/>
        <end position="165"/>
    </location>
</feature>
<dbReference type="EMBL" id="CACVAP010000011">
    <property type="protein sequence ID" value="CAA6798794.1"/>
    <property type="molecule type" value="Genomic_DNA"/>
</dbReference>
<gene>
    <name evidence="2" type="ORF">HELGO_WM2280</name>
</gene>
<evidence type="ECO:0000256" key="1">
    <source>
        <dbReference type="SAM" id="Phobius"/>
    </source>
</evidence>
<proteinExistence type="predicted"/>
<name>A0A6S6S3B1_9BACT</name>
<feature type="transmembrane region" description="Helical" evidence="1">
    <location>
        <begin position="98"/>
        <end position="125"/>
    </location>
</feature>
<evidence type="ECO:0000313" key="2">
    <source>
        <dbReference type="EMBL" id="CAA6798794.1"/>
    </source>
</evidence>
<keyword evidence="1" id="KW-1133">Transmembrane helix</keyword>
<reference evidence="2" key="1">
    <citation type="submission" date="2020-01" db="EMBL/GenBank/DDBJ databases">
        <authorList>
            <person name="Meier V. D."/>
            <person name="Meier V D."/>
        </authorList>
    </citation>
    <scope>NUCLEOTIDE SEQUENCE</scope>
    <source>
        <strain evidence="2">HLG_WM_MAG_06</strain>
    </source>
</reference>
<accession>A0A6S6S3B1</accession>
<dbReference type="AlphaFoldDB" id="A0A6S6S3B1"/>
<dbReference type="InterPro" id="IPR007352">
    <property type="entry name" value="DUF420"/>
</dbReference>
<protein>
    <recommendedName>
        <fullName evidence="3">DUF420 domain-containing protein</fullName>
    </recommendedName>
</protein>
<keyword evidence="1" id="KW-0812">Transmembrane</keyword>
<feature type="transmembrane region" description="Helical" evidence="1">
    <location>
        <begin position="61"/>
        <end position="78"/>
    </location>
</feature>
<evidence type="ECO:0008006" key="3">
    <source>
        <dbReference type="Google" id="ProtNLM"/>
    </source>
</evidence>
<organism evidence="2">
    <name type="scientific">uncultured Sulfurovum sp</name>
    <dbReference type="NCBI Taxonomy" id="269237"/>
    <lineage>
        <taxon>Bacteria</taxon>
        <taxon>Pseudomonadati</taxon>
        <taxon>Campylobacterota</taxon>
        <taxon>Epsilonproteobacteria</taxon>
        <taxon>Campylobacterales</taxon>
        <taxon>Sulfurovaceae</taxon>
        <taxon>Sulfurovum</taxon>
        <taxon>environmental samples</taxon>
    </lineage>
</organism>
<dbReference type="Pfam" id="PF04238">
    <property type="entry name" value="DUF420"/>
    <property type="match status" value="1"/>
</dbReference>
<feature type="transmembrane region" description="Helical" evidence="1">
    <location>
        <begin position="25"/>
        <end position="49"/>
    </location>
</feature>